<sequence>METELLWESLLPLLPHNRTVCRGILGHRVATQGSGPCEEGEFDEFLDACGIGVHVLSNDGTPPAVVIFGREEWQEADVDALWARTEGEGVRVYSQEMVLASMAIGVDLYEISNGEITDLMHNFIIGHAALERFFYVEPDSAVNTVNFPDTVSVAPKSDRKLVVNLDTGHWPSSGVLGALGYRVGRNGLPQSERRTILAEVLTVELVAGSPAANEYIKQWGEPDSVRRLQKMINSIAAFARNARRRTGDFSEAIADWESDLQWLRSSYG</sequence>
<dbReference type="EMBL" id="JABFYL010000023">
    <property type="protein sequence ID" value="NVN50298.1"/>
    <property type="molecule type" value="Genomic_DNA"/>
</dbReference>
<dbReference type="RefSeq" id="WP_178358664.1">
    <property type="nucleotide sequence ID" value="NZ_JABFYL010000023.1"/>
</dbReference>
<dbReference type="AlphaFoldDB" id="A0A850PIP1"/>
<gene>
    <name evidence="1" type="ORF">HLY00_1465</name>
</gene>
<reference evidence="1 2" key="1">
    <citation type="submission" date="2020-05" db="EMBL/GenBank/DDBJ databases">
        <title>Draft genome sequence of Mycobacterium hippocampi DL, isolated from European seabass, Dicentrarchus labrax, reared in fish farms.</title>
        <authorList>
            <person name="Stathopoulou P."/>
            <person name="Asimakis E."/>
            <person name="Tzokas K."/>
            <person name="Batargias C."/>
            <person name="Tsiamis G."/>
        </authorList>
    </citation>
    <scope>NUCLEOTIDE SEQUENCE [LARGE SCALE GENOMIC DNA]</scope>
    <source>
        <strain evidence="1 2">DL</strain>
    </source>
</reference>
<dbReference type="Proteomes" id="UP000570517">
    <property type="component" value="Unassembled WGS sequence"/>
</dbReference>
<proteinExistence type="predicted"/>
<name>A0A850PIP1_9MYCO</name>
<comment type="caution">
    <text evidence="1">The sequence shown here is derived from an EMBL/GenBank/DDBJ whole genome shotgun (WGS) entry which is preliminary data.</text>
</comment>
<keyword evidence="2" id="KW-1185">Reference proteome</keyword>
<evidence type="ECO:0000313" key="2">
    <source>
        <dbReference type="Proteomes" id="UP000570517"/>
    </source>
</evidence>
<organism evidence="1 2">
    <name type="scientific">Mycolicibacterium hippocampi</name>
    <dbReference type="NCBI Taxonomy" id="659824"/>
    <lineage>
        <taxon>Bacteria</taxon>
        <taxon>Bacillati</taxon>
        <taxon>Actinomycetota</taxon>
        <taxon>Actinomycetes</taxon>
        <taxon>Mycobacteriales</taxon>
        <taxon>Mycobacteriaceae</taxon>
        <taxon>Mycolicibacterium</taxon>
    </lineage>
</organism>
<evidence type="ECO:0000313" key="1">
    <source>
        <dbReference type="EMBL" id="NVN50298.1"/>
    </source>
</evidence>
<protein>
    <submittedName>
        <fullName evidence="1">Uncharacterized protein</fullName>
    </submittedName>
</protein>
<accession>A0A850PIP1</accession>